<organism evidence="3 4">
    <name type="scientific">Puccinia sorghi</name>
    <dbReference type="NCBI Taxonomy" id="27349"/>
    <lineage>
        <taxon>Eukaryota</taxon>
        <taxon>Fungi</taxon>
        <taxon>Dikarya</taxon>
        <taxon>Basidiomycota</taxon>
        <taxon>Pucciniomycotina</taxon>
        <taxon>Pucciniomycetes</taxon>
        <taxon>Pucciniales</taxon>
        <taxon>Pucciniaceae</taxon>
        <taxon>Puccinia</taxon>
    </lineage>
</organism>
<feature type="domain" description="Rho-GAP" evidence="2">
    <location>
        <begin position="1"/>
        <end position="150"/>
    </location>
</feature>
<dbReference type="PROSITE" id="PS50238">
    <property type="entry name" value="RHOGAP"/>
    <property type="match status" value="1"/>
</dbReference>
<reference evidence="3 4" key="1">
    <citation type="submission" date="2015-08" db="EMBL/GenBank/DDBJ databases">
        <title>Next Generation Sequencing and Analysis of the Genome of Puccinia sorghi L Schw, the Causal Agent of Maize Common Rust.</title>
        <authorList>
            <person name="Rochi L."/>
            <person name="Burguener G."/>
            <person name="Darino M."/>
            <person name="Turjanski A."/>
            <person name="Kreff E."/>
            <person name="Dieguez M.J."/>
            <person name="Sacco F."/>
        </authorList>
    </citation>
    <scope>NUCLEOTIDE SEQUENCE [LARGE SCALE GENOMIC DNA]</scope>
    <source>
        <strain evidence="3 4">RO10H11247</strain>
    </source>
</reference>
<dbReference type="InterPro" id="IPR008936">
    <property type="entry name" value="Rho_GTPase_activation_prot"/>
</dbReference>
<evidence type="ECO:0000259" key="2">
    <source>
        <dbReference type="PROSITE" id="PS50238"/>
    </source>
</evidence>
<dbReference type="STRING" id="27349.A0A0L6VTR4"/>
<keyword evidence="4" id="KW-1185">Reference proteome</keyword>
<evidence type="ECO:0000256" key="1">
    <source>
        <dbReference type="SAM" id="MobiDB-lite"/>
    </source>
</evidence>
<proteinExistence type="predicted"/>
<dbReference type="VEuPathDB" id="FungiDB:VP01_1068g3"/>
<comment type="caution">
    <text evidence="3">The sequence shown here is derived from an EMBL/GenBank/DDBJ whole genome shotgun (WGS) entry which is preliminary data.</text>
</comment>
<dbReference type="GO" id="GO:0007165">
    <property type="term" value="P:signal transduction"/>
    <property type="evidence" value="ECO:0007669"/>
    <property type="project" value="InterPro"/>
</dbReference>
<feature type="compositionally biased region" description="Polar residues" evidence="1">
    <location>
        <begin position="93"/>
        <end position="120"/>
    </location>
</feature>
<dbReference type="AlphaFoldDB" id="A0A0L6VTR4"/>
<gene>
    <name evidence="3" type="ORF">VP01_1068g3</name>
</gene>
<evidence type="ECO:0000313" key="4">
    <source>
        <dbReference type="Proteomes" id="UP000037035"/>
    </source>
</evidence>
<evidence type="ECO:0000313" key="3">
    <source>
        <dbReference type="EMBL" id="KNZ64088.1"/>
    </source>
</evidence>
<dbReference type="Gene3D" id="1.10.555.10">
    <property type="entry name" value="Rho GTPase activation protein"/>
    <property type="match status" value="1"/>
</dbReference>
<dbReference type="Pfam" id="PF00620">
    <property type="entry name" value="RhoGAP"/>
    <property type="match status" value="1"/>
</dbReference>
<name>A0A0L6VTR4_9BASI</name>
<dbReference type="Proteomes" id="UP000037035">
    <property type="component" value="Unassembled WGS sequence"/>
</dbReference>
<feature type="region of interest" description="Disordered" evidence="1">
    <location>
        <begin position="80"/>
        <end position="125"/>
    </location>
</feature>
<protein>
    <recommendedName>
        <fullName evidence="2">Rho-GAP domain-containing protein</fullName>
    </recommendedName>
</protein>
<dbReference type="EMBL" id="LAVV01000765">
    <property type="protein sequence ID" value="KNZ64088.1"/>
    <property type="molecule type" value="Genomic_DNA"/>
</dbReference>
<accession>A0A0L6VTR4</accession>
<sequence>MEMVMVRRRLVGRGGMGERSKRAVIEFEQVLRTQMGREELDVMHYLLELLGLFSVRSSDNLMNGKNLAIVFQPGIMQLSGADNPAPSMPPGSTRGSLLSGSHSPRLPPSSSDQSRTNSPAGDTGLHEYLGQIDEVQEVLTMLIDHFARLSHQPTIDDHPFIHFPDSPTPLLLRNPADIIHPISSTLSHPFSLPNSADDGG</sequence>
<dbReference type="SUPFAM" id="SSF48350">
    <property type="entry name" value="GTPase activation domain, GAP"/>
    <property type="match status" value="1"/>
</dbReference>
<dbReference type="InterPro" id="IPR000198">
    <property type="entry name" value="RhoGAP_dom"/>
</dbReference>
<dbReference type="OrthoDB" id="3196451at2759"/>